<sequence>MKRFRFFAVTLGIAIAGATHATDFTVSSTAFTLNGTLKQAQVLRGFGCSGQNISPALTWKGEPPGTQSFAVTAYDPDAPTGSGWWHWVVFDIPNNVHDLAEGAGSIEGKALPPMAKQGRTDFGPHAYGGACPPAGDKAHRYVFTVYALKIAHLDVPADASPAMIGFMIHGYTLGSTSIQASYGR</sequence>
<accession>A0ABS2KH33</accession>
<evidence type="ECO:0000256" key="1">
    <source>
        <dbReference type="SAM" id="SignalP"/>
    </source>
</evidence>
<dbReference type="InterPro" id="IPR036610">
    <property type="entry name" value="PEBP-like_sf"/>
</dbReference>
<comment type="caution">
    <text evidence="2">The sequence shown here is derived from an EMBL/GenBank/DDBJ whole genome shotgun (WGS) entry which is preliminary data.</text>
</comment>
<reference evidence="2" key="1">
    <citation type="submission" date="2020-10" db="EMBL/GenBank/DDBJ databases">
        <title>Phylogeny of dyella-like bacteria.</title>
        <authorList>
            <person name="Fu J."/>
        </authorList>
    </citation>
    <scope>NUCLEOTIDE SEQUENCE</scope>
    <source>
        <strain evidence="2">DHON07</strain>
    </source>
</reference>
<keyword evidence="1" id="KW-0732">Signal</keyword>
<gene>
    <name evidence="2" type="ORF">ISS99_12510</name>
</gene>
<dbReference type="Proteomes" id="UP001430193">
    <property type="component" value="Unassembled WGS sequence"/>
</dbReference>
<dbReference type="PANTHER" id="PTHR30289:SF1">
    <property type="entry name" value="PEBP (PHOSPHATIDYLETHANOLAMINE-BINDING PROTEIN) FAMILY PROTEIN"/>
    <property type="match status" value="1"/>
</dbReference>
<protein>
    <submittedName>
        <fullName evidence="2">YbhB/YbcL family Raf kinase inhibitor-like protein</fullName>
    </submittedName>
</protein>
<feature type="signal peptide" evidence="1">
    <location>
        <begin position="1"/>
        <end position="21"/>
    </location>
</feature>
<dbReference type="CDD" id="cd00865">
    <property type="entry name" value="PEBP_bact_arch"/>
    <property type="match status" value="1"/>
</dbReference>
<dbReference type="InterPro" id="IPR005247">
    <property type="entry name" value="YbhB_YbcL/LppC-like"/>
</dbReference>
<evidence type="ECO:0000313" key="3">
    <source>
        <dbReference type="Proteomes" id="UP001430193"/>
    </source>
</evidence>
<feature type="chain" id="PRO_5045637999" evidence="1">
    <location>
        <begin position="22"/>
        <end position="184"/>
    </location>
</feature>
<dbReference type="PANTHER" id="PTHR30289">
    <property type="entry name" value="UNCHARACTERIZED PROTEIN YBCL-RELATED"/>
    <property type="match status" value="1"/>
</dbReference>
<dbReference type="NCBIfam" id="TIGR00481">
    <property type="entry name" value="YbhB/YbcL family Raf kinase inhibitor-like protein"/>
    <property type="match status" value="1"/>
</dbReference>
<organism evidence="2 3">
    <name type="scientific">Dyella mobilis</name>
    <dbReference type="NCBI Taxonomy" id="1849582"/>
    <lineage>
        <taxon>Bacteria</taxon>
        <taxon>Pseudomonadati</taxon>
        <taxon>Pseudomonadota</taxon>
        <taxon>Gammaproteobacteria</taxon>
        <taxon>Lysobacterales</taxon>
        <taxon>Rhodanobacteraceae</taxon>
        <taxon>Dyella</taxon>
    </lineage>
</organism>
<dbReference type="SUPFAM" id="SSF49777">
    <property type="entry name" value="PEBP-like"/>
    <property type="match status" value="1"/>
</dbReference>
<dbReference type="Gene3D" id="3.90.280.10">
    <property type="entry name" value="PEBP-like"/>
    <property type="match status" value="1"/>
</dbReference>
<keyword evidence="2" id="KW-0649">Protein kinase inhibitor</keyword>
<dbReference type="Pfam" id="PF01161">
    <property type="entry name" value="PBP"/>
    <property type="match status" value="1"/>
</dbReference>
<evidence type="ECO:0000313" key="2">
    <source>
        <dbReference type="EMBL" id="MBM7130355.1"/>
    </source>
</evidence>
<dbReference type="GO" id="GO:0004860">
    <property type="term" value="F:protein kinase inhibitor activity"/>
    <property type="evidence" value="ECO:0007669"/>
    <property type="project" value="UniProtKB-KW"/>
</dbReference>
<dbReference type="RefSeq" id="WP_204631951.1">
    <property type="nucleotide sequence ID" value="NZ_BSOC01000002.1"/>
</dbReference>
<name>A0ABS2KH33_9GAMM</name>
<proteinExistence type="predicted"/>
<keyword evidence="3" id="KW-1185">Reference proteome</keyword>
<dbReference type="InterPro" id="IPR008914">
    <property type="entry name" value="PEBP"/>
</dbReference>
<dbReference type="EMBL" id="JADIKF010000039">
    <property type="protein sequence ID" value="MBM7130355.1"/>
    <property type="molecule type" value="Genomic_DNA"/>
</dbReference>